<evidence type="ECO:0000313" key="5">
    <source>
        <dbReference type="EMBL" id="KTD08027.1"/>
    </source>
</evidence>
<evidence type="ECO:0000313" key="6">
    <source>
        <dbReference type="Proteomes" id="UP000054715"/>
    </source>
</evidence>
<gene>
    <name evidence="5" type="primary">smpA</name>
    <name evidence="5" type="ORF">Ljam_2222</name>
</gene>
<evidence type="ECO:0000259" key="4">
    <source>
        <dbReference type="Pfam" id="PF04355"/>
    </source>
</evidence>
<evidence type="ECO:0000256" key="2">
    <source>
        <dbReference type="ARBA" id="ARBA00023136"/>
    </source>
</evidence>
<keyword evidence="3" id="KW-0998">Cell outer membrane</keyword>
<dbReference type="GO" id="GO:0051205">
    <property type="term" value="P:protein insertion into membrane"/>
    <property type="evidence" value="ECO:0007669"/>
    <property type="project" value="TreeGrafter"/>
</dbReference>
<dbReference type="GO" id="GO:1990063">
    <property type="term" value="C:Bam protein complex"/>
    <property type="evidence" value="ECO:0007669"/>
    <property type="project" value="TreeGrafter"/>
</dbReference>
<dbReference type="GO" id="GO:0030674">
    <property type="term" value="F:protein-macromolecule adaptor activity"/>
    <property type="evidence" value="ECO:0007669"/>
    <property type="project" value="TreeGrafter"/>
</dbReference>
<sequence length="123" mass="14232">MIDMLLWPNFSEQAKKMRIRTVLTAVIIIVLSFTLTNCISYDYARRIVQQGNLLPQSKIERLKLGMSKNDVAILMGTSLLSPTFNNDRWDYAYTWRKGAGPLTVRHLSLYFSHSKLIKIEHKS</sequence>
<dbReference type="InterPro" id="IPR037873">
    <property type="entry name" value="BamE-like"/>
</dbReference>
<dbReference type="InterPro" id="IPR026592">
    <property type="entry name" value="BamE"/>
</dbReference>
<dbReference type="Pfam" id="PF04355">
    <property type="entry name" value="BamE"/>
    <property type="match status" value="1"/>
</dbReference>
<dbReference type="STRING" id="455.Ljam_2222"/>
<dbReference type="AlphaFoldDB" id="A0A0W0UJD9"/>
<dbReference type="PANTHER" id="PTHR37482">
    <property type="entry name" value="OUTER MEMBRANE PROTEIN ASSEMBLY FACTOR BAME"/>
    <property type="match status" value="1"/>
</dbReference>
<dbReference type="PATRIC" id="fig|455.5.peg.2342"/>
<accession>A0A0W0UJD9</accession>
<name>A0A0W0UJD9_9GAMM</name>
<dbReference type="PANTHER" id="PTHR37482:SF1">
    <property type="entry name" value="OUTER MEMBRANE PROTEIN ASSEMBLY FACTOR BAME"/>
    <property type="match status" value="1"/>
</dbReference>
<dbReference type="GO" id="GO:0043165">
    <property type="term" value="P:Gram-negative-bacterium-type cell outer membrane assembly"/>
    <property type="evidence" value="ECO:0007669"/>
    <property type="project" value="TreeGrafter"/>
</dbReference>
<dbReference type="EMBL" id="LNYG01000013">
    <property type="protein sequence ID" value="KTD08027.1"/>
    <property type="molecule type" value="Genomic_DNA"/>
</dbReference>
<keyword evidence="2" id="KW-0472">Membrane</keyword>
<protein>
    <submittedName>
        <fullName evidence="5">TmRNA-binding small protein A</fullName>
    </submittedName>
</protein>
<comment type="caution">
    <text evidence="5">The sequence shown here is derived from an EMBL/GenBank/DDBJ whole genome shotgun (WGS) entry which is preliminary data.</text>
</comment>
<dbReference type="InterPro" id="IPR007450">
    <property type="entry name" value="BamE_dom"/>
</dbReference>
<organism evidence="5 6">
    <name type="scientific">Legionella jamestowniensis</name>
    <dbReference type="NCBI Taxonomy" id="455"/>
    <lineage>
        <taxon>Bacteria</taxon>
        <taxon>Pseudomonadati</taxon>
        <taxon>Pseudomonadota</taxon>
        <taxon>Gammaproteobacteria</taxon>
        <taxon>Legionellales</taxon>
        <taxon>Legionellaceae</taxon>
        <taxon>Legionella</taxon>
    </lineage>
</organism>
<evidence type="ECO:0000256" key="3">
    <source>
        <dbReference type="ARBA" id="ARBA00023237"/>
    </source>
</evidence>
<dbReference type="Proteomes" id="UP000054715">
    <property type="component" value="Unassembled WGS sequence"/>
</dbReference>
<feature type="domain" description="Outer membrane protein assembly factor BamE" evidence="4">
    <location>
        <begin position="51"/>
        <end position="119"/>
    </location>
</feature>
<evidence type="ECO:0000256" key="1">
    <source>
        <dbReference type="ARBA" id="ARBA00022729"/>
    </source>
</evidence>
<reference evidence="5 6" key="1">
    <citation type="submission" date="2015-11" db="EMBL/GenBank/DDBJ databases">
        <title>Genomic analysis of 38 Legionella species identifies large and diverse effector repertoires.</title>
        <authorList>
            <person name="Burstein D."/>
            <person name="Amaro F."/>
            <person name="Zusman T."/>
            <person name="Lifshitz Z."/>
            <person name="Cohen O."/>
            <person name="Gilbert J.A."/>
            <person name="Pupko T."/>
            <person name="Shuman H.A."/>
            <person name="Segal G."/>
        </authorList>
    </citation>
    <scope>NUCLEOTIDE SEQUENCE [LARGE SCALE GENOMIC DNA]</scope>
    <source>
        <strain evidence="5 6">JA-26-G1-E2</strain>
    </source>
</reference>
<dbReference type="Gene3D" id="3.30.1450.10">
    <property type="match status" value="1"/>
</dbReference>
<keyword evidence="1" id="KW-0732">Signal</keyword>
<proteinExistence type="predicted"/>